<comment type="subcellular location">
    <subcellularLocation>
        <location evidence="1">Nucleus</location>
    </subcellularLocation>
</comment>
<evidence type="ECO:0000313" key="7">
    <source>
        <dbReference type="EMBL" id="USP73705.1"/>
    </source>
</evidence>
<keyword evidence="4" id="KW-0804">Transcription</keyword>
<dbReference type="EMBL" id="CP089274">
    <property type="protein sequence ID" value="USP73705.1"/>
    <property type="molecule type" value="Genomic_DNA"/>
</dbReference>
<gene>
    <name evidence="7" type="ORF">yc1106_00979</name>
</gene>
<dbReference type="VEuPathDB" id="FungiDB:yc1106_00979"/>
<evidence type="ECO:0000256" key="5">
    <source>
        <dbReference type="ARBA" id="ARBA00023242"/>
    </source>
</evidence>
<dbReference type="Pfam" id="PF11571">
    <property type="entry name" value="Med27"/>
    <property type="match status" value="1"/>
</dbReference>
<dbReference type="AlphaFoldDB" id="A0A9Q9DP10"/>
<proteinExistence type="inferred from homology"/>
<protein>
    <submittedName>
        <fullName evidence="7">Uncharacterized protein</fullName>
    </submittedName>
</protein>
<comment type="similarity">
    <text evidence="2">Belongs to the Mediator complex subunit 27 family.</text>
</comment>
<sequence>MDASDTTVQPGTGWDEAQCTAALAQLEQLQTQIDDLRLAIPRIIEPFHQPPNASTYKLYAQGVVSSQSGLNALKDRWKLPEVQSTFEHVKQSFGANPDLSESASIPSHGWVEREREAKKSTSRTRSDKVEDSGAIFTDNDISRVVAEFRNTHPNLKIEMNDDDHSIHMRFVAGSLILKFRIAIEREANDRHKLTADCLGTAEPCLSITRCVASRPHVNDLNYLLDMIAAYKTVKGTSCDKCKKMLDSAALPPTARRKTQTAATGESQDTTWVALHEGCLE</sequence>
<organism evidence="7 8">
    <name type="scientific">Curvularia clavata</name>
    <dbReference type="NCBI Taxonomy" id="95742"/>
    <lineage>
        <taxon>Eukaryota</taxon>
        <taxon>Fungi</taxon>
        <taxon>Dikarya</taxon>
        <taxon>Ascomycota</taxon>
        <taxon>Pezizomycotina</taxon>
        <taxon>Dothideomycetes</taxon>
        <taxon>Pleosporomycetidae</taxon>
        <taxon>Pleosporales</taxon>
        <taxon>Pleosporineae</taxon>
        <taxon>Pleosporaceae</taxon>
        <taxon>Curvularia</taxon>
    </lineage>
</organism>
<evidence type="ECO:0000256" key="2">
    <source>
        <dbReference type="ARBA" id="ARBA00008048"/>
    </source>
</evidence>
<keyword evidence="5" id="KW-0539">Nucleus</keyword>
<evidence type="ECO:0000313" key="8">
    <source>
        <dbReference type="Proteomes" id="UP001056012"/>
    </source>
</evidence>
<reference evidence="7" key="1">
    <citation type="submission" date="2021-12" db="EMBL/GenBank/DDBJ databases">
        <title>Curvularia clavata genome.</title>
        <authorList>
            <person name="Cao Y."/>
        </authorList>
    </citation>
    <scope>NUCLEOTIDE SEQUENCE</scope>
    <source>
        <strain evidence="7">Yc1106</strain>
    </source>
</reference>
<name>A0A9Q9DP10_CURCL</name>
<evidence type="ECO:0000256" key="4">
    <source>
        <dbReference type="ARBA" id="ARBA00023163"/>
    </source>
</evidence>
<dbReference type="InterPro" id="IPR021627">
    <property type="entry name" value="Mediator_Med27"/>
</dbReference>
<feature type="region of interest" description="Disordered" evidence="6">
    <location>
        <begin position="93"/>
        <end position="131"/>
    </location>
</feature>
<evidence type="ECO:0000256" key="6">
    <source>
        <dbReference type="SAM" id="MobiDB-lite"/>
    </source>
</evidence>
<evidence type="ECO:0000256" key="3">
    <source>
        <dbReference type="ARBA" id="ARBA00023015"/>
    </source>
</evidence>
<feature type="compositionally biased region" description="Basic and acidic residues" evidence="6">
    <location>
        <begin position="110"/>
        <end position="131"/>
    </location>
</feature>
<dbReference type="GO" id="GO:0016592">
    <property type="term" value="C:mediator complex"/>
    <property type="evidence" value="ECO:0007669"/>
    <property type="project" value="InterPro"/>
</dbReference>
<keyword evidence="8" id="KW-1185">Reference proteome</keyword>
<keyword evidence="3" id="KW-0805">Transcription regulation</keyword>
<accession>A0A9Q9DP10</accession>
<evidence type="ECO:0000256" key="1">
    <source>
        <dbReference type="ARBA" id="ARBA00004123"/>
    </source>
</evidence>
<dbReference type="Proteomes" id="UP001056012">
    <property type="component" value="Chromosome 1"/>
</dbReference>
<dbReference type="OrthoDB" id="5326237at2759"/>